<dbReference type="AlphaFoldDB" id="A0A0C1LML4"/>
<dbReference type="OrthoDB" id="1114629at2"/>
<evidence type="ECO:0000313" key="4">
    <source>
        <dbReference type="Proteomes" id="UP000031408"/>
    </source>
</evidence>
<proteinExistence type="predicted"/>
<dbReference type="STRING" id="1349421.OI18_01445"/>
<organism evidence="3 4">
    <name type="scientific">Flavihumibacter solisilvae</name>
    <dbReference type="NCBI Taxonomy" id="1349421"/>
    <lineage>
        <taxon>Bacteria</taxon>
        <taxon>Pseudomonadati</taxon>
        <taxon>Bacteroidota</taxon>
        <taxon>Chitinophagia</taxon>
        <taxon>Chitinophagales</taxon>
        <taxon>Chitinophagaceae</taxon>
        <taxon>Flavihumibacter</taxon>
    </lineage>
</organism>
<dbReference type="PANTHER" id="PTHR12110:SF53">
    <property type="entry name" value="BLR5974 PROTEIN"/>
    <property type="match status" value="1"/>
</dbReference>
<gene>
    <name evidence="3" type="ORF">OI18_01445</name>
</gene>
<dbReference type="InterPro" id="IPR050312">
    <property type="entry name" value="IolE/XylAMocC-like"/>
</dbReference>
<dbReference type="SUPFAM" id="SSF51658">
    <property type="entry name" value="Xylose isomerase-like"/>
    <property type="match status" value="1"/>
</dbReference>
<keyword evidence="3" id="KW-0413">Isomerase</keyword>
<accession>A0A0C1LML4</accession>
<dbReference type="GO" id="GO:0016853">
    <property type="term" value="F:isomerase activity"/>
    <property type="evidence" value="ECO:0007669"/>
    <property type="project" value="UniProtKB-KW"/>
</dbReference>
<evidence type="ECO:0000259" key="2">
    <source>
        <dbReference type="Pfam" id="PF01261"/>
    </source>
</evidence>
<feature type="signal peptide" evidence="1">
    <location>
        <begin position="1"/>
        <end position="25"/>
    </location>
</feature>
<comment type="caution">
    <text evidence="3">The sequence shown here is derived from an EMBL/GenBank/DDBJ whole genome shotgun (WGS) entry which is preliminary data.</text>
</comment>
<dbReference type="PANTHER" id="PTHR12110">
    <property type="entry name" value="HYDROXYPYRUVATE ISOMERASE"/>
    <property type="match status" value="1"/>
</dbReference>
<dbReference type="PROSITE" id="PS51318">
    <property type="entry name" value="TAT"/>
    <property type="match status" value="1"/>
</dbReference>
<keyword evidence="4" id="KW-1185">Reference proteome</keyword>
<dbReference type="Pfam" id="PF01261">
    <property type="entry name" value="AP_endonuc_2"/>
    <property type="match status" value="1"/>
</dbReference>
<dbReference type="InterPro" id="IPR013022">
    <property type="entry name" value="Xyl_isomerase-like_TIM-brl"/>
</dbReference>
<evidence type="ECO:0000256" key="1">
    <source>
        <dbReference type="SAM" id="SignalP"/>
    </source>
</evidence>
<protein>
    <submittedName>
        <fullName evidence="3">Xylose isomerase</fullName>
    </submittedName>
</protein>
<evidence type="ECO:0000313" key="3">
    <source>
        <dbReference type="EMBL" id="KIC96538.1"/>
    </source>
</evidence>
<dbReference type="Proteomes" id="UP000031408">
    <property type="component" value="Unassembled WGS sequence"/>
</dbReference>
<dbReference type="Gene3D" id="3.20.20.150">
    <property type="entry name" value="Divalent-metal-dependent TIM barrel enzymes"/>
    <property type="match status" value="1"/>
</dbReference>
<sequence length="313" mass="34314">MSSRRSFIRQSALAAGALAVHPALNAMLAKGSGLEISLAQWSLHKQLFAGQLDHLDFAAKAKKDFGISAVEYVTTFFGSKKVNFKEAGKDKNYLNEMLKRSKDNGVVNHLIMVDGEGNLAQLDEKERLQAIDNHKKWVEAAKFLGCKTIRVNLAGEGSKEDKRNAGADSLGRLGDFAKTMNINVIVENHGGDSSNAAWLASVMKQANRKNVGTLPDFGNFCISGAWGGTEGGCKEKYDTYLGVTELMPFAKGVSAKTYDFKEDGEESTMDYKRLIDIVKAAGFKGYVGIEYEGAKFSEEEGIRKTKQLLEKYI</sequence>
<dbReference type="RefSeq" id="WP_039136672.1">
    <property type="nucleotide sequence ID" value="NZ_JSVC01000001.1"/>
</dbReference>
<dbReference type="InterPro" id="IPR036237">
    <property type="entry name" value="Xyl_isomerase-like_sf"/>
</dbReference>
<name>A0A0C1LML4_9BACT</name>
<feature type="domain" description="Xylose isomerase-like TIM barrel" evidence="2">
    <location>
        <begin position="63"/>
        <end position="311"/>
    </location>
</feature>
<dbReference type="InterPro" id="IPR006311">
    <property type="entry name" value="TAT_signal"/>
</dbReference>
<feature type="chain" id="PRO_5002149062" evidence="1">
    <location>
        <begin position="26"/>
        <end position="313"/>
    </location>
</feature>
<keyword evidence="1" id="KW-0732">Signal</keyword>
<reference evidence="3 4" key="1">
    <citation type="submission" date="2014-11" db="EMBL/GenBank/DDBJ databases">
        <title>Genome sequence of Flavihumibacter solisilvae 3-3.</title>
        <authorList>
            <person name="Zhou G."/>
            <person name="Li M."/>
            <person name="Wang G."/>
        </authorList>
    </citation>
    <scope>NUCLEOTIDE SEQUENCE [LARGE SCALE GENOMIC DNA]</scope>
    <source>
        <strain evidence="3 4">3-3</strain>
    </source>
</reference>
<dbReference type="EMBL" id="JSVC01000001">
    <property type="protein sequence ID" value="KIC96538.1"/>
    <property type="molecule type" value="Genomic_DNA"/>
</dbReference>